<evidence type="ECO:0000313" key="2">
    <source>
        <dbReference type="Proteomes" id="UP001148629"/>
    </source>
</evidence>
<accession>A0ACC1SYR9</accession>
<sequence>MATTTTNGVSTAVKGEMKSNDPLPLAPEELTAAWFTKVLGKPVKEATIAEAIHGTASKIIVELAFEDSADAPIRVCVKGGFNPTLMTTLSFMYAIYRLEAEFYYYLGPTIKIPLPPAIYCGTDTVNGQGIVVMADLKSRGYTFGNPLEAWPVDRVQIGVEQLATLHGNTWGQKLEDFPWASKTVSLREAVVGLVTPGEWSKRFDGDAKPPVPDHLVDRERISAAFNILWKPENSTLNCLAHGDAHIGNTFISPSGEPGFLDWQVIHGTSAMHDVSYFIIGSLSIEDRRNHEKELVQAYLKALHKAGGPKLEIDDIWEEYRKHTFHGFAWALAGPMMQSRDIVDTMTARHCAAIVDHKSIELLEGLEK</sequence>
<keyword evidence="2" id="KW-1185">Reference proteome</keyword>
<dbReference type="EMBL" id="JANRMS010000034">
    <property type="protein sequence ID" value="KAJ3548971.1"/>
    <property type="molecule type" value="Genomic_DNA"/>
</dbReference>
<evidence type="ECO:0000313" key="1">
    <source>
        <dbReference type="EMBL" id="KAJ3548971.1"/>
    </source>
</evidence>
<dbReference type="Proteomes" id="UP001148629">
    <property type="component" value="Unassembled WGS sequence"/>
</dbReference>
<reference evidence="1" key="1">
    <citation type="submission" date="2022-08" db="EMBL/GenBank/DDBJ databases">
        <title>Genome Sequence of Fusarium decemcellulare.</title>
        <authorList>
            <person name="Buettner E."/>
        </authorList>
    </citation>
    <scope>NUCLEOTIDE SEQUENCE</scope>
    <source>
        <strain evidence="1">Babe19</strain>
    </source>
</reference>
<protein>
    <submittedName>
        <fullName evidence="1">Uncharacterized protein</fullName>
    </submittedName>
</protein>
<name>A0ACC1SYR9_9HYPO</name>
<proteinExistence type="predicted"/>
<comment type="caution">
    <text evidence="1">The sequence shown here is derived from an EMBL/GenBank/DDBJ whole genome shotgun (WGS) entry which is preliminary data.</text>
</comment>
<organism evidence="1 2">
    <name type="scientific">Fusarium decemcellulare</name>
    <dbReference type="NCBI Taxonomy" id="57161"/>
    <lineage>
        <taxon>Eukaryota</taxon>
        <taxon>Fungi</taxon>
        <taxon>Dikarya</taxon>
        <taxon>Ascomycota</taxon>
        <taxon>Pezizomycotina</taxon>
        <taxon>Sordariomycetes</taxon>
        <taxon>Hypocreomycetidae</taxon>
        <taxon>Hypocreales</taxon>
        <taxon>Nectriaceae</taxon>
        <taxon>Fusarium</taxon>
        <taxon>Fusarium decemcellulare species complex</taxon>
    </lineage>
</organism>
<gene>
    <name evidence="1" type="ORF">NM208_g732</name>
</gene>